<dbReference type="SUPFAM" id="SSF81901">
    <property type="entry name" value="HCP-like"/>
    <property type="match status" value="1"/>
</dbReference>
<evidence type="ECO:0000313" key="5">
    <source>
        <dbReference type="Proteomes" id="UP001378960"/>
    </source>
</evidence>
<dbReference type="Proteomes" id="UP001378960">
    <property type="component" value="Unassembled WGS sequence"/>
</dbReference>
<keyword evidence="5" id="KW-1185">Reference proteome</keyword>
<dbReference type="PROSITE" id="PS51375">
    <property type="entry name" value="PPR"/>
    <property type="match status" value="1"/>
</dbReference>
<proteinExistence type="predicted"/>
<feature type="repeat" description="PPR" evidence="3">
    <location>
        <begin position="576"/>
        <end position="610"/>
    </location>
</feature>
<comment type="subcellular location">
    <subcellularLocation>
        <location evidence="1">Mitochondrion</location>
    </subcellularLocation>
</comment>
<dbReference type="Pfam" id="PF13812">
    <property type="entry name" value="PPR_3"/>
    <property type="match status" value="1"/>
</dbReference>
<reference evidence="4 5" key="1">
    <citation type="journal article" date="2023" name="Elife">
        <title>Identification of key yeast species and microbe-microbe interactions impacting larval growth of Drosophila in the wild.</title>
        <authorList>
            <person name="Mure A."/>
            <person name="Sugiura Y."/>
            <person name="Maeda R."/>
            <person name="Honda K."/>
            <person name="Sakurai N."/>
            <person name="Takahashi Y."/>
            <person name="Watada M."/>
            <person name="Katoh T."/>
            <person name="Gotoh A."/>
            <person name="Gotoh Y."/>
            <person name="Taniguchi I."/>
            <person name="Nakamura K."/>
            <person name="Hayashi T."/>
            <person name="Katayama T."/>
            <person name="Uemura T."/>
            <person name="Hattori Y."/>
        </authorList>
    </citation>
    <scope>NUCLEOTIDE SEQUENCE [LARGE SCALE GENOMIC DNA]</scope>
    <source>
        <strain evidence="4 5">PK-24</strain>
    </source>
</reference>
<evidence type="ECO:0000256" key="2">
    <source>
        <dbReference type="ARBA" id="ARBA00044527"/>
    </source>
</evidence>
<dbReference type="Gene3D" id="1.25.40.10">
    <property type="entry name" value="Tetratricopeptide repeat domain"/>
    <property type="match status" value="2"/>
</dbReference>
<evidence type="ECO:0000256" key="1">
    <source>
        <dbReference type="ARBA" id="ARBA00004173"/>
    </source>
</evidence>
<gene>
    <name evidence="4" type="ORF">DAPK24_034230</name>
</gene>
<dbReference type="PANTHER" id="PTHR47938">
    <property type="entry name" value="RESPIRATORY COMPLEX I CHAPERONE (CIA84), PUTATIVE (AFU_ORTHOLOGUE AFUA_2G06020)-RELATED"/>
    <property type="match status" value="1"/>
</dbReference>
<accession>A0AAV5R615</accession>
<evidence type="ECO:0000313" key="4">
    <source>
        <dbReference type="EMBL" id="GMM46848.1"/>
    </source>
</evidence>
<dbReference type="PANTHER" id="PTHR47938:SF35">
    <property type="entry name" value="PENTATRICOPEPTIDE REPEAT-CONTAINING PROTEIN 4, MITOCHONDRIAL-RELATED"/>
    <property type="match status" value="1"/>
</dbReference>
<comment type="caution">
    <text evidence="4">The sequence shown here is derived from an EMBL/GenBank/DDBJ whole genome shotgun (WGS) entry which is preliminary data.</text>
</comment>
<protein>
    <recommendedName>
        <fullName evidence="2">Mitochondrial 15S rRNA processing factor CCM1</fullName>
    </recommendedName>
</protein>
<dbReference type="GO" id="GO:0003729">
    <property type="term" value="F:mRNA binding"/>
    <property type="evidence" value="ECO:0007669"/>
    <property type="project" value="TreeGrafter"/>
</dbReference>
<dbReference type="GO" id="GO:0140053">
    <property type="term" value="P:mitochondrial gene expression"/>
    <property type="evidence" value="ECO:0007669"/>
    <property type="project" value="TreeGrafter"/>
</dbReference>
<dbReference type="InterPro" id="IPR002885">
    <property type="entry name" value="PPR_rpt"/>
</dbReference>
<sequence length="714" mass="82497">MLSGSTRNVCSGSKTLLKSSGISNLSFQRFQSTQSTQTITETIQSIDEKPVEKRNNRNNRHNYTVNPLIEKLDNINKTKYTEFYPMFEEIQNAFETYQSDARRTSPRGLNRIGNLLLTKIINLKKEKKINAPTSTLLKDLIQILSDSKTLHVSHFNRFIESLLIDGRYMEALTLWVNNAGYFKDTPSAMFTANPKFNPENDYHLTGLSTYLLSLIENNENKIDNEFIKLIYGENKKSDSLYNLSNYLRKLNIPENDLNFILPLYKEFKEKSFDINSEESLKGIRIASVDGKIVYLEETINKNLKLYENKPLEIKPSTIAYYMKYLNHSKLYSKCIEIWKFSSKNKIEINIEIWNQLLFAFSFLKIDNLSNKIESIWKILNNSLIPNSESYSIYIQYLIKANQNDKVKLIINDLRNNKPELFDSNLKCSLIQFLCKTKKIDESFELFNIYSNEENFKLNIETFNILFTSLINESKLIEANELLNNLINNKYNEISPDIATWTKIIDLLMKNAKISNLSRNSIIEKLSIIIEDMIKQNVKFNTATLSVVATNLFKNYKTQDLGLQILKIMDNVGVKLNDVAYSNILTSFTNKGDLTNALYYFDKALINGIKPGAMLYNSILKGYSLNPNITETLKFLDRIEKIQLENPNNLKLLPNKYTFFYLLTQGISVKDDNFVKVILEKLNNSNCDLGTELPKILQSLKESGYEIPSPLINKI</sequence>
<dbReference type="GO" id="GO:0005739">
    <property type="term" value="C:mitochondrion"/>
    <property type="evidence" value="ECO:0007669"/>
    <property type="project" value="UniProtKB-SubCell"/>
</dbReference>
<evidence type="ECO:0000256" key="3">
    <source>
        <dbReference type="PROSITE-ProRule" id="PRU00708"/>
    </source>
</evidence>
<dbReference type="InterPro" id="IPR011990">
    <property type="entry name" value="TPR-like_helical_dom_sf"/>
</dbReference>
<dbReference type="AlphaFoldDB" id="A0AAV5R615"/>
<name>A0AAV5R615_PICKL</name>
<dbReference type="EMBL" id="BTGB01000005">
    <property type="protein sequence ID" value="GMM46848.1"/>
    <property type="molecule type" value="Genomic_DNA"/>
</dbReference>
<organism evidence="4 5">
    <name type="scientific">Pichia kluyveri</name>
    <name type="common">Yeast</name>
    <dbReference type="NCBI Taxonomy" id="36015"/>
    <lineage>
        <taxon>Eukaryota</taxon>
        <taxon>Fungi</taxon>
        <taxon>Dikarya</taxon>
        <taxon>Ascomycota</taxon>
        <taxon>Saccharomycotina</taxon>
        <taxon>Pichiomycetes</taxon>
        <taxon>Pichiales</taxon>
        <taxon>Pichiaceae</taxon>
        <taxon>Pichia</taxon>
    </lineage>
</organism>